<keyword evidence="3" id="KW-1185">Reference proteome</keyword>
<accession>A0A8T0NW66</accession>
<feature type="region of interest" description="Disordered" evidence="1">
    <location>
        <begin position="115"/>
        <end position="148"/>
    </location>
</feature>
<protein>
    <submittedName>
        <fullName evidence="2">Uncharacterized protein</fullName>
    </submittedName>
</protein>
<dbReference type="Proteomes" id="UP000823388">
    <property type="component" value="Chromosome 9K"/>
</dbReference>
<organism evidence="2 3">
    <name type="scientific">Panicum virgatum</name>
    <name type="common">Blackwell switchgrass</name>
    <dbReference type="NCBI Taxonomy" id="38727"/>
    <lineage>
        <taxon>Eukaryota</taxon>
        <taxon>Viridiplantae</taxon>
        <taxon>Streptophyta</taxon>
        <taxon>Embryophyta</taxon>
        <taxon>Tracheophyta</taxon>
        <taxon>Spermatophyta</taxon>
        <taxon>Magnoliopsida</taxon>
        <taxon>Liliopsida</taxon>
        <taxon>Poales</taxon>
        <taxon>Poaceae</taxon>
        <taxon>PACMAD clade</taxon>
        <taxon>Panicoideae</taxon>
        <taxon>Panicodae</taxon>
        <taxon>Paniceae</taxon>
        <taxon>Panicinae</taxon>
        <taxon>Panicum</taxon>
        <taxon>Panicum sect. Hiantes</taxon>
    </lineage>
</organism>
<reference evidence="2" key="1">
    <citation type="submission" date="2020-05" db="EMBL/GenBank/DDBJ databases">
        <title>WGS assembly of Panicum virgatum.</title>
        <authorList>
            <person name="Lovell J.T."/>
            <person name="Jenkins J."/>
            <person name="Shu S."/>
            <person name="Juenger T.E."/>
            <person name="Schmutz J."/>
        </authorList>
    </citation>
    <scope>NUCLEOTIDE SEQUENCE</scope>
    <source>
        <strain evidence="2">AP13</strain>
    </source>
</reference>
<dbReference type="EMBL" id="CM029053">
    <property type="protein sequence ID" value="KAG2551386.1"/>
    <property type="molecule type" value="Genomic_DNA"/>
</dbReference>
<feature type="compositionally biased region" description="Basic residues" evidence="1">
    <location>
        <begin position="117"/>
        <end position="128"/>
    </location>
</feature>
<dbReference type="AlphaFoldDB" id="A0A8T0NW66"/>
<evidence type="ECO:0000313" key="2">
    <source>
        <dbReference type="EMBL" id="KAG2551386.1"/>
    </source>
</evidence>
<gene>
    <name evidence="2" type="ORF">PVAP13_9KG395401</name>
</gene>
<comment type="caution">
    <text evidence="2">The sequence shown here is derived from an EMBL/GenBank/DDBJ whole genome shotgun (WGS) entry which is preliminary data.</text>
</comment>
<sequence length="159" mass="17754">SPERRSAGGAVPNHLAAFLSSLIFLCEQPSPLWALLRRRLHHRIHLAASFSLTILLQLLRRASRPSHLSSYTCYSEPPASVLSAVLFARTRCCCAGVACTLNWIANSIPWPMGHQPDKRRWRGQRQQRHQNSEGPPGGPTGTFPSSCSVYRFLPDLDKK</sequence>
<feature type="non-terminal residue" evidence="2">
    <location>
        <position position="1"/>
    </location>
</feature>
<proteinExistence type="predicted"/>
<evidence type="ECO:0000313" key="3">
    <source>
        <dbReference type="Proteomes" id="UP000823388"/>
    </source>
</evidence>
<name>A0A8T0NW66_PANVG</name>
<evidence type="ECO:0000256" key="1">
    <source>
        <dbReference type="SAM" id="MobiDB-lite"/>
    </source>
</evidence>